<dbReference type="PANTHER" id="PTHR42920">
    <property type="entry name" value="OS03G0707200 PROTEIN-RELATED"/>
    <property type="match status" value="1"/>
</dbReference>
<keyword evidence="2" id="KW-1003">Cell membrane</keyword>
<evidence type="ECO:0000313" key="9">
    <source>
        <dbReference type="Proteomes" id="UP000248054"/>
    </source>
</evidence>
<feature type="transmembrane region" description="Helical" evidence="6">
    <location>
        <begin position="154"/>
        <end position="173"/>
    </location>
</feature>
<feature type="domain" description="EamA" evidence="7">
    <location>
        <begin position="6"/>
        <end position="140"/>
    </location>
</feature>
<keyword evidence="9" id="KW-1185">Reference proteome</keyword>
<dbReference type="EMBL" id="QJTD01000001">
    <property type="protein sequence ID" value="PYE83135.1"/>
    <property type="molecule type" value="Genomic_DNA"/>
</dbReference>
<evidence type="ECO:0000313" key="8">
    <source>
        <dbReference type="EMBL" id="PYE83135.1"/>
    </source>
</evidence>
<feature type="transmembrane region" description="Helical" evidence="6">
    <location>
        <begin position="273"/>
        <end position="290"/>
    </location>
</feature>
<dbReference type="Pfam" id="PF00892">
    <property type="entry name" value="EamA"/>
    <property type="match status" value="2"/>
</dbReference>
<dbReference type="AlphaFoldDB" id="A0A2V4XAQ5"/>
<feature type="transmembrane region" description="Helical" evidence="6">
    <location>
        <begin position="96"/>
        <end position="117"/>
    </location>
</feature>
<accession>A0A2V4XAQ5</accession>
<evidence type="ECO:0000256" key="1">
    <source>
        <dbReference type="ARBA" id="ARBA00004651"/>
    </source>
</evidence>
<dbReference type="PANTHER" id="PTHR42920:SF11">
    <property type="entry name" value="INNER MEMBRANE PROTEIN YTFF"/>
    <property type="match status" value="1"/>
</dbReference>
<dbReference type="RefSeq" id="WP_110474083.1">
    <property type="nucleotide sequence ID" value="NZ_BMWQ01000001.1"/>
</dbReference>
<dbReference type="GO" id="GO:0005886">
    <property type="term" value="C:plasma membrane"/>
    <property type="evidence" value="ECO:0007669"/>
    <property type="project" value="UniProtKB-SubCell"/>
</dbReference>
<comment type="caution">
    <text evidence="8">The sequence shown here is derived from an EMBL/GenBank/DDBJ whole genome shotgun (WGS) entry which is preliminary data.</text>
</comment>
<sequence>MSSRNFAIFALFMVQLLYGINYTIAKNVMNENFIKPFGFVLLRVLGATILFWVASLFLPKEKIDKRDYLKFFVAALFGVVINMLCLFTGLEYTTPIHASTISTITPIIILILSALILKESVTKLKVIGVIIGITGALILTLYGKSARAADNVAWGNVFVFINAVSYSIYVILIKKLIAKYHPFTFIKWLFLFGLIILIPFGYKDFAAIEWQSFTPTMTWSVVFVVVGATFGTYLLNPLALRNLKASTVGIFIYLQPVLAGLFAVSVGADFIDAVKIGAMLLIFLGVYLVSKKQDEAV</sequence>
<name>A0A2V4XAQ5_9FLAO</name>
<dbReference type="OrthoDB" id="9811486at2"/>
<dbReference type="Proteomes" id="UP000248054">
    <property type="component" value="Unassembled WGS sequence"/>
</dbReference>
<reference evidence="8 9" key="1">
    <citation type="submission" date="2018-06" db="EMBL/GenBank/DDBJ databases">
        <title>Genomic Encyclopedia of Type Strains, Phase III (KMG-III): the genomes of soil and plant-associated and newly described type strains.</title>
        <authorList>
            <person name="Whitman W."/>
        </authorList>
    </citation>
    <scope>NUCLEOTIDE SEQUENCE [LARGE SCALE GENOMIC DNA]</scope>
    <source>
        <strain evidence="8 9">CECT 7945</strain>
    </source>
</reference>
<organism evidence="8 9">
    <name type="scientific">Winogradskyella epiphytica</name>
    <dbReference type="NCBI Taxonomy" id="262005"/>
    <lineage>
        <taxon>Bacteria</taxon>
        <taxon>Pseudomonadati</taxon>
        <taxon>Bacteroidota</taxon>
        <taxon>Flavobacteriia</taxon>
        <taxon>Flavobacteriales</taxon>
        <taxon>Flavobacteriaceae</taxon>
        <taxon>Winogradskyella</taxon>
    </lineage>
</organism>
<dbReference type="SUPFAM" id="SSF103481">
    <property type="entry name" value="Multidrug resistance efflux transporter EmrE"/>
    <property type="match status" value="2"/>
</dbReference>
<dbReference type="InterPro" id="IPR037185">
    <property type="entry name" value="EmrE-like"/>
</dbReference>
<evidence type="ECO:0000256" key="4">
    <source>
        <dbReference type="ARBA" id="ARBA00022989"/>
    </source>
</evidence>
<evidence type="ECO:0000256" key="6">
    <source>
        <dbReference type="SAM" id="Phobius"/>
    </source>
</evidence>
<keyword evidence="4 6" id="KW-1133">Transmembrane helix</keyword>
<feature type="transmembrane region" description="Helical" evidence="6">
    <location>
        <begin position="71"/>
        <end position="90"/>
    </location>
</feature>
<keyword evidence="3 6" id="KW-0812">Transmembrane</keyword>
<evidence type="ECO:0000256" key="5">
    <source>
        <dbReference type="ARBA" id="ARBA00023136"/>
    </source>
</evidence>
<gene>
    <name evidence="8" type="ORF">DFQ11_101566</name>
</gene>
<protein>
    <submittedName>
        <fullName evidence="8">Drug/metabolite transporter (DMT)-like permease</fullName>
    </submittedName>
</protein>
<keyword evidence="5 6" id="KW-0472">Membrane</keyword>
<dbReference type="InterPro" id="IPR051258">
    <property type="entry name" value="Diverse_Substrate_Transporter"/>
</dbReference>
<feature type="transmembrane region" description="Helical" evidence="6">
    <location>
        <begin position="41"/>
        <end position="59"/>
    </location>
</feature>
<dbReference type="Gene3D" id="1.10.3730.20">
    <property type="match status" value="1"/>
</dbReference>
<proteinExistence type="predicted"/>
<feature type="transmembrane region" description="Helical" evidence="6">
    <location>
        <begin position="124"/>
        <end position="142"/>
    </location>
</feature>
<feature type="domain" description="EamA" evidence="7">
    <location>
        <begin position="154"/>
        <end position="290"/>
    </location>
</feature>
<evidence type="ECO:0000259" key="7">
    <source>
        <dbReference type="Pfam" id="PF00892"/>
    </source>
</evidence>
<feature type="transmembrane region" description="Helical" evidence="6">
    <location>
        <begin position="217"/>
        <end position="236"/>
    </location>
</feature>
<feature type="transmembrane region" description="Helical" evidence="6">
    <location>
        <begin position="248"/>
        <end position="267"/>
    </location>
</feature>
<comment type="subcellular location">
    <subcellularLocation>
        <location evidence="1">Cell membrane</location>
        <topology evidence="1">Multi-pass membrane protein</topology>
    </subcellularLocation>
</comment>
<dbReference type="InterPro" id="IPR000620">
    <property type="entry name" value="EamA_dom"/>
</dbReference>
<evidence type="ECO:0000256" key="3">
    <source>
        <dbReference type="ARBA" id="ARBA00022692"/>
    </source>
</evidence>
<feature type="transmembrane region" description="Helical" evidence="6">
    <location>
        <begin position="185"/>
        <end position="202"/>
    </location>
</feature>
<evidence type="ECO:0000256" key="2">
    <source>
        <dbReference type="ARBA" id="ARBA00022475"/>
    </source>
</evidence>